<sequence>MPAETIICFLNGLKWVSIFEILLLIILTIE</sequence>
<protein>
    <submittedName>
        <fullName evidence="2">Uncharacterized protein</fullName>
    </submittedName>
</protein>
<evidence type="ECO:0000256" key="1">
    <source>
        <dbReference type="SAM" id="Phobius"/>
    </source>
</evidence>
<reference evidence="2" key="1">
    <citation type="submission" date="2018-05" db="EMBL/GenBank/DDBJ databases">
        <authorList>
            <person name="Lanie J.A."/>
            <person name="Ng W.-L."/>
            <person name="Kazmierczak K.M."/>
            <person name="Andrzejewski T.M."/>
            <person name="Davidsen T.M."/>
            <person name="Wayne K.J."/>
            <person name="Tettelin H."/>
            <person name="Glass J.I."/>
            <person name="Rusch D."/>
            <person name="Podicherti R."/>
            <person name="Tsui H.-C.T."/>
            <person name="Winkler M.E."/>
        </authorList>
    </citation>
    <scope>NUCLEOTIDE SEQUENCE</scope>
</reference>
<gene>
    <name evidence="2" type="ORF">METZ01_LOCUS174426</name>
</gene>
<keyword evidence="1" id="KW-0472">Membrane</keyword>
<accession>A0A382C716</accession>
<dbReference type="AlphaFoldDB" id="A0A382C716"/>
<keyword evidence="1" id="KW-0812">Transmembrane</keyword>
<feature type="transmembrane region" description="Helical" evidence="1">
    <location>
        <begin position="12"/>
        <end position="29"/>
    </location>
</feature>
<proteinExistence type="predicted"/>
<keyword evidence="1" id="KW-1133">Transmembrane helix</keyword>
<evidence type="ECO:0000313" key="2">
    <source>
        <dbReference type="EMBL" id="SVB21572.1"/>
    </source>
</evidence>
<dbReference type="EMBL" id="UINC01032997">
    <property type="protein sequence ID" value="SVB21572.1"/>
    <property type="molecule type" value="Genomic_DNA"/>
</dbReference>
<organism evidence="2">
    <name type="scientific">marine metagenome</name>
    <dbReference type="NCBI Taxonomy" id="408172"/>
    <lineage>
        <taxon>unclassified sequences</taxon>
        <taxon>metagenomes</taxon>
        <taxon>ecological metagenomes</taxon>
    </lineage>
</organism>
<name>A0A382C716_9ZZZZ</name>